<comment type="cofactor">
    <cofactor evidence="1 14">
        <name>heme</name>
        <dbReference type="ChEBI" id="CHEBI:30413"/>
    </cofactor>
</comment>
<reference evidence="16" key="3">
    <citation type="submission" date="2025-09" db="UniProtKB">
        <authorList>
            <consortium name="Ensembl"/>
        </authorList>
    </citation>
    <scope>IDENTIFICATION</scope>
</reference>
<name>A0A670HKL3_PODMU</name>
<dbReference type="PANTHER" id="PTHR24300:SF356">
    <property type="entry name" value="CYTOCHROME P450 2E1"/>
    <property type="match status" value="1"/>
</dbReference>
<dbReference type="PANTHER" id="PTHR24300">
    <property type="entry name" value="CYTOCHROME P450 508A4-RELATED"/>
    <property type="match status" value="1"/>
</dbReference>
<dbReference type="InterPro" id="IPR050182">
    <property type="entry name" value="Cytochrome_P450_fam2"/>
</dbReference>
<evidence type="ECO:0000256" key="6">
    <source>
        <dbReference type="ARBA" id="ARBA00022617"/>
    </source>
</evidence>
<evidence type="ECO:0000256" key="13">
    <source>
        <dbReference type="ARBA" id="ARBA00023136"/>
    </source>
</evidence>
<dbReference type="InterPro" id="IPR036396">
    <property type="entry name" value="Cyt_P450_sf"/>
</dbReference>
<dbReference type="GO" id="GO:0005789">
    <property type="term" value="C:endoplasmic reticulum membrane"/>
    <property type="evidence" value="ECO:0007669"/>
    <property type="project" value="UniProtKB-SubCell"/>
</dbReference>
<sequence length="494" mass="55533">METWEAPGIFLLLCAACLFFLSVRRKAPGHQRLPPGPQALPWVGNILQLDTKDFPRSLEKLSQRYGPIFTIHLGSQRVVVLYGHEVAQEALLAQGDSFGARGSNPILAKTANGTGIGFSNGETWRQLRQFAVATLGSLEVGKRSFEERIQEEASFLVERLRNTNGRPFDPSRFLSQATANILCSVSFGSRFDYEDEEFLGFIRLVQENALLQSSPMTKLYNIFPTILEYFPGSHKKIFKNTEELKRFISRRVKRHQETTKPSQPQDFIDAFLVKMEQEKQNSGSVFDLQSLVRSILDLFIGGAESTSLTLSYALLTLMKHPEVKEKVHQEIDTVIGSSRSPCMADLGKMPYTDAVIHEIHRTLVLVPLNLPHETTKDTLFRQYFIPKGTTVFPALKPSLHDSREFPNPLQFDPGHFLDDNGGLKESKFFIPLSVGQRACIGKKLVDMTIFVTLTSILQHFDLVPLVAPEDLDASPAPAFLTMVPKAYRLRVAPR</sequence>
<evidence type="ECO:0000256" key="3">
    <source>
        <dbReference type="ARBA" id="ARBA00004406"/>
    </source>
</evidence>
<dbReference type="EC" id="1.14.14.1" evidence="5"/>
<feature type="chain" id="PRO_5025491062" description="unspecific monooxygenase" evidence="15">
    <location>
        <begin position="30"/>
        <end position="494"/>
    </location>
</feature>
<dbReference type="RefSeq" id="XP_028592268.1">
    <property type="nucleotide sequence ID" value="XM_028736435.1"/>
</dbReference>
<dbReference type="OMA" id="NSCRSWW"/>
<keyword evidence="13" id="KW-0472">Membrane</keyword>
<dbReference type="GO" id="GO:0020037">
    <property type="term" value="F:heme binding"/>
    <property type="evidence" value="ECO:0007669"/>
    <property type="project" value="InterPro"/>
</dbReference>
<feature type="binding site" description="axial binding residue" evidence="14">
    <location>
        <position position="439"/>
    </location>
    <ligand>
        <name>heme</name>
        <dbReference type="ChEBI" id="CHEBI:30413"/>
    </ligand>
    <ligandPart>
        <name>Fe</name>
        <dbReference type="ChEBI" id="CHEBI:18248"/>
    </ligandPart>
</feature>
<evidence type="ECO:0000256" key="9">
    <source>
        <dbReference type="ARBA" id="ARBA00022848"/>
    </source>
</evidence>
<evidence type="ECO:0000256" key="5">
    <source>
        <dbReference type="ARBA" id="ARBA00012109"/>
    </source>
</evidence>
<reference evidence="16 17" key="1">
    <citation type="journal article" date="2019" name="Proc. Natl. Acad. Sci. U.S.A.">
        <title>Regulatory changes in pterin and carotenoid genes underlie balanced color polymorphisms in the wall lizard.</title>
        <authorList>
            <person name="Andrade P."/>
            <person name="Pinho C."/>
            <person name="Perez I de Lanuza G."/>
            <person name="Afonso S."/>
            <person name="Brejcha J."/>
            <person name="Rubin C.J."/>
            <person name="Wallerman O."/>
            <person name="Pereira P."/>
            <person name="Sabatino S.J."/>
            <person name="Bellati A."/>
            <person name="Pellitteri-Rosa D."/>
            <person name="Bosakova Z."/>
            <person name="Bunikis I."/>
            <person name="Carretero M.A."/>
            <person name="Feiner N."/>
            <person name="Marsik P."/>
            <person name="Pauperio F."/>
            <person name="Salvi D."/>
            <person name="Soler L."/>
            <person name="While G.M."/>
            <person name="Uller T."/>
            <person name="Font E."/>
            <person name="Andersson L."/>
            <person name="Carneiro M."/>
        </authorList>
    </citation>
    <scope>NUCLEOTIDE SEQUENCE</scope>
</reference>
<keyword evidence="10" id="KW-0560">Oxidoreductase</keyword>
<dbReference type="GeneID" id="114600179"/>
<evidence type="ECO:0000256" key="4">
    <source>
        <dbReference type="ARBA" id="ARBA00010617"/>
    </source>
</evidence>
<dbReference type="InterPro" id="IPR001128">
    <property type="entry name" value="Cyt_P450"/>
</dbReference>
<dbReference type="PRINTS" id="PR00463">
    <property type="entry name" value="EP450I"/>
</dbReference>
<dbReference type="Gene3D" id="1.10.630.10">
    <property type="entry name" value="Cytochrome P450"/>
    <property type="match status" value="1"/>
</dbReference>
<dbReference type="FunFam" id="1.10.630.10:FF:000238">
    <property type="entry name" value="Cytochrome P450 2A6"/>
    <property type="match status" value="1"/>
</dbReference>
<dbReference type="InterPro" id="IPR002401">
    <property type="entry name" value="Cyt_P450_E_grp-I"/>
</dbReference>
<dbReference type="PRINTS" id="PR00385">
    <property type="entry name" value="P450"/>
</dbReference>
<evidence type="ECO:0000313" key="16">
    <source>
        <dbReference type="Ensembl" id="ENSPMRP00000000005.1"/>
    </source>
</evidence>
<keyword evidence="7 14" id="KW-0479">Metal-binding</keyword>
<reference evidence="16" key="2">
    <citation type="submission" date="2025-08" db="UniProtKB">
        <authorList>
            <consortium name="Ensembl"/>
        </authorList>
    </citation>
    <scope>IDENTIFICATION</scope>
</reference>
<dbReference type="GO" id="GO:0016712">
    <property type="term" value="F:oxidoreductase activity, acting on paired donors, with incorporation or reduction of molecular oxygen, reduced flavin or flavoprotein as one donor, and incorporation of one atom of oxygen"/>
    <property type="evidence" value="ECO:0007669"/>
    <property type="project" value="UniProtKB-EC"/>
</dbReference>
<gene>
    <name evidence="16" type="primary">LOC114600179</name>
</gene>
<keyword evidence="6 14" id="KW-0349">Heme</keyword>
<accession>A0A670HKL3</accession>
<evidence type="ECO:0000256" key="15">
    <source>
        <dbReference type="SAM" id="SignalP"/>
    </source>
</evidence>
<feature type="signal peptide" evidence="15">
    <location>
        <begin position="1"/>
        <end position="29"/>
    </location>
</feature>
<keyword evidence="8" id="KW-0256">Endoplasmic reticulum</keyword>
<keyword evidence="12" id="KW-0503">Monooxygenase</keyword>
<dbReference type="SUPFAM" id="SSF48264">
    <property type="entry name" value="Cytochrome P450"/>
    <property type="match status" value="1"/>
</dbReference>
<evidence type="ECO:0000256" key="1">
    <source>
        <dbReference type="ARBA" id="ARBA00001971"/>
    </source>
</evidence>
<dbReference type="KEGG" id="pmua:114600179"/>
<dbReference type="Pfam" id="PF00067">
    <property type="entry name" value="p450"/>
    <property type="match status" value="1"/>
</dbReference>
<dbReference type="OrthoDB" id="1055148at2759"/>
<dbReference type="GO" id="GO:0019373">
    <property type="term" value="P:epoxygenase P450 pathway"/>
    <property type="evidence" value="ECO:0007669"/>
    <property type="project" value="TreeGrafter"/>
</dbReference>
<evidence type="ECO:0000256" key="10">
    <source>
        <dbReference type="ARBA" id="ARBA00023002"/>
    </source>
</evidence>
<keyword evidence="15" id="KW-0732">Signal</keyword>
<keyword evidence="9" id="KW-0492">Microsome</keyword>
<evidence type="ECO:0000256" key="2">
    <source>
        <dbReference type="ARBA" id="ARBA00004174"/>
    </source>
</evidence>
<evidence type="ECO:0000256" key="12">
    <source>
        <dbReference type="ARBA" id="ARBA00023033"/>
    </source>
</evidence>
<keyword evidence="11 14" id="KW-0408">Iron</keyword>
<organism evidence="16 17">
    <name type="scientific">Podarcis muralis</name>
    <name type="common">Wall lizard</name>
    <name type="synonym">Lacerta muralis</name>
    <dbReference type="NCBI Taxonomy" id="64176"/>
    <lineage>
        <taxon>Eukaryota</taxon>
        <taxon>Metazoa</taxon>
        <taxon>Chordata</taxon>
        <taxon>Craniata</taxon>
        <taxon>Vertebrata</taxon>
        <taxon>Euteleostomi</taxon>
        <taxon>Lepidosauria</taxon>
        <taxon>Squamata</taxon>
        <taxon>Bifurcata</taxon>
        <taxon>Unidentata</taxon>
        <taxon>Episquamata</taxon>
        <taxon>Laterata</taxon>
        <taxon>Lacertibaenia</taxon>
        <taxon>Lacertidae</taxon>
        <taxon>Podarcis</taxon>
    </lineage>
</organism>
<protein>
    <recommendedName>
        <fullName evidence="5">unspecific monooxygenase</fullName>
        <ecNumber evidence="5">1.14.14.1</ecNumber>
    </recommendedName>
</protein>
<dbReference type="Ensembl" id="ENSPMRT00000000005.1">
    <property type="protein sequence ID" value="ENSPMRP00000000005.1"/>
    <property type="gene ID" value="ENSPMRG00000000005.1"/>
</dbReference>
<keyword evidence="17" id="KW-1185">Reference proteome</keyword>
<evidence type="ECO:0000313" key="17">
    <source>
        <dbReference type="Proteomes" id="UP000472272"/>
    </source>
</evidence>
<comment type="subcellular location">
    <subcellularLocation>
        <location evidence="3">Endoplasmic reticulum membrane</location>
        <topology evidence="3">Peripheral membrane protein</topology>
    </subcellularLocation>
    <subcellularLocation>
        <location evidence="2">Microsome membrane</location>
        <topology evidence="2">Peripheral membrane protein</topology>
    </subcellularLocation>
</comment>
<dbReference type="GO" id="GO:0005506">
    <property type="term" value="F:iron ion binding"/>
    <property type="evidence" value="ECO:0007669"/>
    <property type="project" value="InterPro"/>
</dbReference>
<dbReference type="Proteomes" id="UP000472272">
    <property type="component" value="Chromosome 1"/>
</dbReference>
<evidence type="ECO:0000256" key="14">
    <source>
        <dbReference type="PIRSR" id="PIRSR602401-1"/>
    </source>
</evidence>
<comment type="similarity">
    <text evidence="4">Belongs to the cytochrome P450 family.</text>
</comment>
<dbReference type="GeneTree" id="ENSGT00940000155736"/>
<proteinExistence type="inferred from homology"/>
<dbReference type="GO" id="GO:0006805">
    <property type="term" value="P:xenobiotic metabolic process"/>
    <property type="evidence" value="ECO:0007669"/>
    <property type="project" value="TreeGrafter"/>
</dbReference>
<evidence type="ECO:0000256" key="11">
    <source>
        <dbReference type="ARBA" id="ARBA00023004"/>
    </source>
</evidence>
<dbReference type="AlphaFoldDB" id="A0A670HKL3"/>
<evidence type="ECO:0000256" key="7">
    <source>
        <dbReference type="ARBA" id="ARBA00022723"/>
    </source>
</evidence>
<dbReference type="GO" id="GO:0008392">
    <property type="term" value="F:arachidonate epoxygenase activity"/>
    <property type="evidence" value="ECO:0007669"/>
    <property type="project" value="TreeGrafter"/>
</dbReference>
<evidence type="ECO:0000256" key="8">
    <source>
        <dbReference type="ARBA" id="ARBA00022824"/>
    </source>
</evidence>